<evidence type="ECO:0000259" key="2">
    <source>
        <dbReference type="Pfam" id="PF13460"/>
    </source>
</evidence>
<evidence type="ECO:0000313" key="3">
    <source>
        <dbReference type="EMBL" id="KAG8456955.1"/>
    </source>
</evidence>
<name>A0A8J5X5Y6_DIALT</name>
<dbReference type="PANTHER" id="PTHR15020">
    <property type="entry name" value="FLAVIN REDUCTASE-RELATED"/>
    <property type="match status" value="1"/>
</dbReference>
<dbReference type="AlphaFoldDB" id="A0A8J5X5Y6"/>
<feature type="chain" id="PRO_5035168714" description="NAD(P)-binding domain-containing protein" evidence="1">
    <location>
        <begin position="21"/>
        <end position="304"/>
    </location>
</feature>
<sequence>MARAFHLLQLALVALGASRASGLLAHRALPAVGRAPAAAALRARARARSRAAPACTLVVFGATGGVGSEVAFQALERGESVVALCRDPSKLSVPAGSGGPAAGARLANPKLTAVKGDVTSRADVAAAFDAARDEGVSGVVVALGGRTSDVGPTMLRDGTAAIISEMKARGLKRVAVVTSIGAGDSEGQAPFMFKVLMMTVMKSIFADKNAQEALFNGGADAPGASLEFTLVRPGGLTLDPPNGIINVIDGQAGSISRADVAAFCLDAVSASDWPHLRKAPCISSVKGTSWAKDKGAPVGGNVRN</sequence>
<dbReference type="Pfam" id="PF13460">
    <property type="entry name" value="NAD_binding_10"/>
    <property type="match status" value="1"/>
</dbReference>
<keyword evidence="1" id="KW-0732">Signal</keyword>
<proteinExistence type="predicted"/>
<feature type="domain" description="NAD(P)-binding" evidence="2">
    <location>
        <begin position="61"/>
        <end position="269"/>
    </location>
</feature>
<reference evidence="3" key="1">
    <citation type="submission" date="2021-05" db="EMBL/GenBank/DDBJ databases">
        <title>The genome of the haptophyte Pavlova lutheri (Diacronema luteri, Pavlovales) - a model for lipid biosynthesis in eukaryotic algae.</title>
        <authorList>
            <person name="Hulatt C.J."/>
            <person name="Posewitz M.C."/>
        </authorList>
    </citation>
    <scope>NUCLEOTIDE SEQUENCE</scope>
    <source>
        <strain evidence="3">NIVA-4/92</strain>
    </source>
</reference>
<dbReference type="OrthoDB" id="419598at2759"/>
<accession>A0A8J5X5Y6</accession>
<dbReference type="Gene3D" id="3.40.50.720">
    <property type="entry name" value="NAD(P)-binding Rossmann-like Domain"/>
    <property type="match status" value="1"/>
</dbReference>
<evidence type="ECO:0000256" key="1">
    <source>
        <dbReference type="SAM" id="SignalP"/>
    </source>
</evidence>
<feature type="signal peptide" evidence="1">
    <location>
        <begin position="1"/>
        <end position="20"/>
    </location>
</feature>
<keyword evidence="4" id="KW-1185">Reference proteome</keyword>
<dbReference type="PANTHER" id="PTHR15020:SF45">
    <property type="entry name" value="NAD(P)-BINDING DOMAIN-CONTAINING PROTEIN"/>
    <property type="match status" value="1"/>
</dbReference>
<dbReference type="Proteomes" id="UP000751190">
    <property type="component" value="Unassembled WGS sequence"/>
</dbReference>
<dbReference type="EMBL" id="JAGTXO010000094">
    <property type="protein sequence ID" value="KAG8456955.1"/>
    <property type="molecule type" value="Genomic_DNA"/>
</dbReference>
<organism evidence="3 4">
    <name type="scientific">Diacronema lutheri</name>
    <name type="common">Unicellular marine alga</name>
    <name type="synonym">Monochrysis lutheri</name>
    <dbReference type="NCBI Taxonomy" id="2081491"/>
    <lineage>
        <taxon>Eukaryota</taxon>
        <taxon>Haptista</taxon>
        <taxon>Haptophyta</taxon>
        <taxon>Pavlovophyceae</taxon>
        <taxon>Pavlovales</taxon>
        <taxon>Pavlovaceae</taxon>
        <taxon>Diacronema</taxon>
    </lineage>
</organism>
<dbReference type="InterPro" id="IPR016040">
    <property type="entry name" value="NAD(P)-bd_dom"/>
</dbReference>
<evidence type="ECO:0000313" key="4">
    <source>
        <dbReference type="Proteomes" id="UP000751190"/>
    </source>
</evidence>
<dbReference type="SUPFAM" id="SSF51735">
    <property type="entry name" value="NAD(P)-binding Rossmann-fold domains"/>
    <property type="match status" value="1"/>
</dbReference>
<dbReference type="InterPro" id="IPR036291">
    <property type="entry name" value="NAD(P)-bd_dom_sf"/>
</dbReference>
<gene>
    <name evidence="3" type="ORF">KFE25_011313</name>
</gene>
<dbReference type="OMA" id="SSNAWVK"/>
<comment type="caution">
    <text evidence="3">The sequence shown here is derived from an EMBL/GenBank/DDBJ whole genome shotgun (WGS) entry which is preliminary data.</text>
</comment>
<protein>
    <recommendedName>
        <fullName evidence="2">NAD(P)-binding domain-containing protein</fullName>
    </recommendedName>
</protein>